<proteinExistence type="predicted"/>
<organism evidence="1">
    <name type="scientific">Rhizophora mucronata</name>
    <name type="common">Asiatic mangrove</name>
    <dbReference type="NCBI Taxonomy" id="61149"/>
    <lineage>
        <taxon>Eukaryota</taxon>
        <taxon>Viridiplantae</taxon>
        <taxon>Streptophyta</taxon>
        <taxon>Embryophyta</taxon>
        <taxon>Tracheophyta</taxon>
        <taxon>Spermatophyta</taxon>
        <taxon>Magnoliopsida</taxon>
        <taxon>eudicotyledons</taxon>
        <taxon>Gunneridae</taxon>
        <taxon>Pentapetalae</taxon>
        <taxon>rosids</taxon>
        <taxon>fabids</taxon>
        <taxon>Malpighiales</taxon>
        <taxon>Rhizophoraceae</taxon>
        <taxon>Rhizophora</taxon>
    </lineage>
</organism>
<name>A0A2P2QF66_RHIMU</name>
<dbReference type="EMBL" id="GGEC01085196">
    <property type="protein sequence ID" value="MBX65680.1"/>
    <property type="molecule type" value="Transcribed_RNA"/>
</dbReference>
<evidence type="ECO:0000313" key="1">
    <source>
        <dbReference type="EMBL" id="MBX65680.1"/>
    </source>
</evidence>
<reference evidence="1" key="1">
    <citation type="submission" date="2018-02" db="EMBL/GenBank/DDBJ databases">
        <title>Rhizophora mucronata_Transcriptome.</title>
        <authorList>
            <person name="Meera S.P."/>
            <person name="Sreeshan A."/>
            <person name="Augustine A."/>
        </authorList>
    </citation>
    <scope>NUCLEOTIDE SEQUENCE</scope>
    <source>
        <tissue evidence="1">Leaf</tissue>
    </source>
</reference>
<protein>
    <submittedName>
        <fullName evidence="1">Uncharacterized protein</fullName>
    </submittedName>
</protein>
<sequence length="12" mass="1330">MPTIILLSSVQK</sequence>
<accession>A0A2P2QF66</accession>